<accession>A0AAD8HGE0</accession>
<organism evidence="1 2">
    <name type="scientific">Heracleum sosnowskyi</name>
    <dbReference type="NCBI Taxonomy" id="360622"/>
    <lineage>
        <taxon>Eukaryota</taxon>
        <taxon>Viridiplantae</taxon>
        <taxon>Streptophyta</taxon>
        <taxon>Embryophyta</taxon>
        <taxon>Tracheophyta</taxon>
        <taxon>Spermatophyta</taxon>
        <taxon>Magnoliopsida</taxon>
        <taxon>eudicotyledons</taxon>
        <taxon>Gunneridae</taxon>
        <taxon>Pentapetalae</taxon>
        <taxon>asterids</taxon>
        <taxon>campanulids</taxon>
        <taxon>Apiales</taxon>
        <taxon>Apiaceae</taxon>
        <taxon>Apioideae</taxon>
        <taxon>apioid superclade</taxon>
        <taxon>Tordylieae</taxon>
        <taxon>Tordyliinae</taxon>
        <taxon>Heracleum</taxon>
    </lineage>
</organism>
<dbReference type="InterPro" id="IPR042946">
    <property type="entry name" value="CMBL"/>
</dbReference>
<reference evidence="1" key="1">
    <citation type="submission" date="2023-02" db="EMBL/GenBank/DDBJ databases">
        <title>Genome of toxic invasive species Heracleum sosnowskyi carries increased number of genes despite the absence of recent whole-genome duplications.</title>
        <authorList>
            <person name="Schelkunov M."/>
            <person name="Shtratnikova V."/>
            <person name="Makarenko M."/>
            <person name="Klepikova A."/>
            <person name="Omelchenko D."/>
            <person name="Novikova G."/>
            <person name="Obukhova E."/>
            <person name="Bogdanov V."/>
            <person name="Penin A."/>
            <person name="Logacheva M."/>
        </authorList>
    </citation>
    <scope>NUCLEOTIDE SEQUENCE</scope>
    <source>
        <strain evidence="1">Hsosn_3</strain>
        <tissue evidence="1">Leaf</tissue>
    </source>
</reference>
<evidence type="ECO:0000313" key="2">
    <source>
        <dbReference type="Proteomes" id="UP001237642"/>
    </source>
</evidence>
<reference evidence="1" key="2">
    <citation type="submission" date="2023-05" db="EMBL/GenBank/DDBJ databases">
        <authorList>
            <person name="Schelkunov M.I."/>
        </authorList>
    </citation>
    <scope>NUCLEOTIDE SEQUENCE</scope>
    <source>
        <strain evidence="1">Hsosn_3</strain>
        <tissue evidence="1">Leaf</tissue>
    </source>
</reference>
<protein>
    <submittedName>
        <fullName evidence="1">Uncharacterized protein</fullName>
    </submittedName>
</protein>
<proteinExistence type="predicted"/>
<dbReference type="GO" id="GO:0009507">
    <property type="term" value="C:chloroplast"/>
    <property type="evidence" value="ECO:0007669"/>
    <property type="project" value="TreeGrafter"/>
</dbReference>
<evidence type="ECO:0000313" key="1">
    <source>
        <dbReference type="EMBL" id="KAK1365743.1"/>
    </source>
</evidence>
<name>A0AAD8HGE0_9APIA</name>
<dbReference type="PANTHER" id="PTHR46812">
    <property type="entry name" value="CARBOXYMETHYLENEBUTENOLIDASE HOMOLOG"/>
    <property type="match status" value="1"/>
</dbReference>
<comment type="caution">
    <text evidence="1">The sequence shown here is derived from an EMBL/GenBank/DDBJ whole genome shotgun (WGS) entry which is preliminary data.</text>
</comment>
<dbReference type="AlphaFoldDB" id="A0AAD8HGE0"/>
<gene>
    <name evidence="1" type="ORF">POM88_041304</name>
</gene>
<sequence>MGLAYSIRVRILQSTFWASSLKSTSGFIEIFQFLSCISIRGFLFIWSFNFRVKNNNGTGILLLSDIFGFEDSSTRDFAYRVACNGYKLQIFYLFMPAEVGVGELQRQLLTLPELLLVRNQQRNSDNMILYGSKLTDMDGYVGYHAALRRTYTHFIKDLAK</sequence>
<dbReference type="PANTHER" id="PTHR46812:SF1">
    <property type="entry name" value="CARBOXYMETHYLENEBUTENOLIDASE HOMOLOG"/>
    <property type="match status" value="1"/>
</dbReference>
<dbReference type="Proteomes" id="UP001237642">
    <property type="component" value="Unassembled WGS sequence"/>
</dbReference>
<dbReference type="EMBL" id="JAUIZM010000009">
    <property type="protein sequence ID" value="KAK1365743.1"/>
    <property type="molecule type" value="Genomic_DNA"/>
</dbReference>
<keyword evidence="2" id="KW-1185">Reference proteome</keyword>